<feature type="domain" description="Cadherin" evidence="10">
    <location>
        <begin position="1048"/>
        <end position="1156"/>
    </location>
</feature>
<organism evidence="11 12">
    <name type="scientific">Daphnia galeata</name>
    <dbReference type="NCBI Taxonomy" id="27404"/>
    <lineage>
        <taxon>Eukaryota</taxon>
        <taxon>Metazoa</taxon>
        <taxon>Ecdysozoa</taxon>
        <taxon>Arthropoda</taxon>
        <taxon>Crustacea</taxon>
        <taxon>Branchiopoda</taxon>
        <taxon>Diplostraca</taxon>
        <taxon>Cladocera</taxon>
        <taxon>Anomopoda</taxon>
        <taxon>Daphniidae</taxon>
        <taxon>Daphnia</taxon>
    </lineage>
</organism>
<sequence>MDSYRSTSNKKRSAGKARRILSCKVIAALMFCLCVTIDAELCDIETGQSNVILDIEESRGPQTNQSTRPKVLPIVGNEPAGEISLSLASSSQPNVFSLVGKELKLTSPLDRDHQDISSVILQVSCTQLATGRRRNIPVIIRISDVNDKAPVFLNSSYTVTIPEDLPVGGIVIQDIEAKDADAGINALVEYKVVPNAQKMRSGSTTNTSLFDTTTATATDSFDGFGMFEFPAAHIPVLTLRQSVDYESVRRYLVTIVASDRAFNAKDRLSSTTTLTVNIGDVEDQPPAFQYVGCPLNNRGVCITPTYTATILSGVTSGLLTLKPDRILALDTDPSSRALIRYSFDQGSPSNYREYFEINPNSGWVKQIKPANRSLVNKFDLIVKAEEMTSKKRFSNAMLSIDVNGNENHFAPRLVAEALEGFVDENSPVGTPVISARRKGQPLQLKVVEEDLESENPLSLYDIELTSPAFRVNKVGIMEVAIPNLDRDAPNPSTLTFQAIARKAGGANTSPIAISIRLLDVNDNAPRFPSFKPVFLQAGDSKKVVTQVQAEDKDWADNGRIEYAVVDVTNNGKNKFIINPQTGVIDSVGALKPGEKYTLTLQATDGGGKSSLGLLEVIIIPGPNVQAPVFTKDSYEIAVNEDSPVNSVVFNFQAKDHENDRVTYSLVAGNELGHFKMEKNNGSLLLAESIDREQISRYVLTVRAEDTGGLSSVAQVMVRVLDANDRSPEFIDLPYIFRVKENDLTGYIGRVHAKDADIEKNGQITYSLPSDENFVINSQTGELKSKMPLDYERERVHLVVIAAQDGGPQPRVTTATATVVVLDFPDEKPKFSQQKYEADVPENIIDFFVAQVQATDMDSESSVTYTIRQGDVEKFRIDPQSGIVRTRRSLDYERQAQYVLIIGTLENTEVNDPQATTTLFVNVQDRNDVAPVYSSLPRPVRLRSTVPIGQVVTTVIAVDSDGTAPNNQVRYELVNNSNKVGQFFRINPESGVISTRESLRKDNEREYKLRIRAYDLGKPTSLSTLATVIVLVDHVAPLIAPDVTHMSFSDMTYSVSVAEDALANTLIKNLSVINRTNDLLPVSCEIISGNAEDTFYMKESADRNCELRLKRTLDFEAIQRYEVEVQLKTSASFVNQDRSTVRVDVTVLDVNDNSPKFLSKYPENRFTNGKFYAAISADAPISSVLILVAAEDADSGPLGQLVYDIMEETNSGKLFNIDKSTGTIHTEKMMSAVRQLPIRLIVTARDNPGQPVGYRETNCQVVVNIIEPQHRLVLVLPNSSPDQVHRSQSAIIDILQEETKMIVRVEKLQALTSVSPNGTINVDASGSELWFYCVDPSTETIVVTNHSQINSTLLEMGSTNHLAYLMATKLKLDVSEIRQPLDNRWASKPYDSDTPASRLWNGFPAALVVVGVLVFLLALGGIVYICASWDSRLQSKTEKRVQPYVVFPPYNPVVIDPNPKEYETQILQLSVNNSTDDSESSGDHNNMDFNARRNRVFPLAVPTYISGHHVNGALNSANSDIATLRFSSLAGMGHCEFAPHQFFPEQEEEEVSSMIIYDDPPIPTTNPLYEGSDEDPLNYTSATNANVTFRSKLQRFGIPEVSTEL</sequence>
<proteinExistence type="predicted"/>
<dbReference type="FunFam" id="2.60.40.60:FF:000020">
    <property type="entry name" value="Dachsous cadherin-related 1b"/>
    <property type="match status" value="1"/>
</dbReference>
<dbReference type="Pfam" id="PF00028">
    <property type="entry name" value="Cadherin"/>
    <property type="match status" value="7"/>
</dbReference>
<feature type="signal peptide" evidence="9">
    <location>
        <begin position="1"/>
        <end position="39"/>
    </location>
</feature>
<feature type="domain" description="Cadherin" evidence="10">
    <location>
        <begin position="544"/>
        <end position="629"/>
    </location>
</feature>
<keyword evidence="12" id="KW-1185">Reference proteome</keyword>
<name>A0A8J2S9Z5_9CRUS</name>
<feature type="chain" id="PRO_5035306016" description="Cadherin domain-containing protein" evidence="9">
    <location>
        <begin position="40"/>
        <end position="1604"/>
    </location>
</feature>
<keyword evidence="5 8" id="KW-1133">Transmembrane helix</keyword>
<dbReference type="EMBL" id="CAKKLH010000343">
    <property type="protein sequence ID" value="CAH0113658.1"/>
    <property type="molecule type" value="Genomic_DNA"/>
</dbReference>
<evidence type="ECO:0000256" key="9">
    <source>
        <dbReference type="SAM" id="SignalP"/>
    </source>
</evidence>
<dbReference type="FunFam" id="2.60.40.60:FF:000275">
    <property type="entry name" value="Si:dkey-30k22.7"/>
    <property type="match status" value="1"/>
</dbReference>
<dbReference type="CDD" id="cd11304">
    <property type="entry name" value="Cadherin_repeat"/>
    <property type="match status" value="11"/>
</dbReference>
<dbReference type="GO" id="GO:0005509">
    <property type="term" value="F:calcium ion binding"/>
    <property type="evidence" value="ECO:0007669"/>
    <property type="project" value="UniProtKB-UniRule"/>
</dbReference>
<dbReference type="InterPro" id="IPR002126">
    <property type="entry name" value="Cadherin-like_dom"/>
</dbReference>
<keyword evidence="6 8" id="KW-0472">Membrane</keyword>
<evidence type="ECO:0000256" key="8">
    <source>
        <dbReference type="SAM" id="Phobius"/>
    </source>
</evidence>
<feature type="domain" description="Cadherin" evidence="10">
    <location>
        <begin position="81"/>
        <end position="152"/>
    </location>
</feature>
<keyword evidence="9" id="KW-0732">Signal</keyword>
<feature type="domain" description="Cadherin" evidence="10">
    <location>
        <begin position="730"/>
        <end position="830"/>
    </location>
</feature>
<evidence type="ECO:0000256" key="1">
    <source>
        <dbReference type="ARBA" id="ARBA00004370"/>
    </source>
</evidence>
<dbReference type="Proteomes" id="UP000789390">
    <property type="component" value="Unassembled WGS sequence"/>
</dbReference>
<dbReference type="GO" id="GO:0007156">
    <property type="term" value="P:homophilic cell adhesion via plasma membrane adhesion molecules"/>
    <property type="evidence" value="ECO:0007669"/>
    <property type="project" value="InterPro"/>
</dbReference>
<dbReference type="SUPFAM" id="SSF49313">
    <property type="entry name" value="Cadherin-like"/>
    <property type="match status" value="9"/>
</dbReference>
<evidence type="ECO:0000313" key="12">
    <source>
        <dbReference type="Proteomes" id="UP000789390"/>
    </source>
</evidence>
<dbReference type="PANTHER" id="PTHR24026">
    <property type="entry name" value="FAT ATYPICAL CADHERIN-RELATED"/>
    <property type="match status" value="1"/>
</dbReference>
<dbReference type="PROSITE" id="PS50268">
    <property type="entry name" value="CADHERIN_2"/>
    <property type="match status" value="11"/>
</dbReference>
<dbReference type="Gene3D" id="2.60.40.60">
    <property type="entry name" value="Cadherins"/>
    <property type="match status" value="11"/>
</dbReference>
<comment type="caution">
    <text evidence="11">The sequence shown here is derived from an EMBL/GenBank/DDBJ whole genome shotgun (WGS) entry which is preliminary data.</text>
</comment>
<dbReference type="InterPro" id="IPR015919">
    <property type="entry name" value="Cadherin-like_sf"/>
</dbReference>
<feature type="domain" description="Cadherin" evidence="10">
    <location>
        <begin position="302"/>
        <end position="413"/>
    </location>
</feature>
<feature type="domain" description="Cadherin" evidence="10">
    <location>
        <begin position="414"/>
        <end position="527"/>
    </location>
</feature>
<dbReference type="GO" id="GO:0009653">
    <property type="term" value="P:anatomical structure morphogenesis"/>
    <property type="evidence" value="ECO:0007669"/>
    <property type="project" value="UniProtKB-ARBA"/>
</dbReference>
<evidence type="ECO:0000256" key="5">
    <source>
        <dbReference type="ARBA" id="ARBA00022989"/>
    </source>
</evidence>
<dbReference type="FunFam" id="2.60.40.60:FF:000338">
    <property type="entry name" value="Protocadherin-15"/>
    <property type="match status" value="1"/>
</dbReference>
<dbReference type="OrthoDB" id="10029135at2759"/>
<comment type="subcellular location">
    <subcellularLocation>
        <location evidence="1">Membrane</location>
    </subcellularLocation>
</comment>
<gene>
    <name evidence="11" type="ORF">DGAL_LOCUS17558</name>
</gene>
<dbReference type="PRINTS" id="PR00205">
    <property type="entry name" value="CADHERIN"/>
</dbReference>
<feature type="domain" description="Cadherin" evidence="10">
    <location>
        <begin position="933"/>
        <end position="1042"/>
    </location>
</feature>
<evidence type="ECO:0000256" key="7">
    <source>
        <dbReference type="PROSITE-ProRule" id="PRU00043"/>
    </source>
</evidence>
<keyword evidence="2 8" id="KW-0812">Transmembrane</keyword>
<evidence type="ECO:0000313" key="11">
    <source>
        <dbReference type="EMBL" id="CAH0113658.1"/>
    </source>
</evidence>
<feature type="domain" description="Cadherin" evidence="10">
    <location>
        <begin position="831"/>
        <end position="932"/>
    </location>
</feature>
<protein>
    <recommendedName>
        <fullName evidence="10">Cadherin domain-containing protein</fullName>
    </recommendedName>
</protein>
<evidence type="ECO:0000256" key="6">
    <source>
        <dbReference type="ARBA" id="ARBA00023136"/>
    </source>
</evidence>
<dbReference type="GO" id="GO:0005886">
    <property type="term" value="C:plasma membrane"/>
    <property type="evidence" value="ECO:0007669"/>
    <property type="project" value="InterPro"/>
</dbReference>
<reference evidence="11" key="1">
    <citation type="submission" date="2021-11" db="EMBL/GenBank/DDBJ databases">
        <authorList>
            <person name="Schell T."/>
        </authorList>
    </citation>
    <scope>NUCLEOTIDE SEQUENCE</scope>
    <source>
        <strain evidence="11">M5</strain>
    </source>
</reference>
<evidence type="ECO:0000256" key="3">
    <source>
        <dbReference type="ARBA" id="ARBA00022737"/>
    </source>
</evidence>
<evidence type="ECO:0000256" key="4">
    <source>
        <dbReference type="ARBA" id="ARBA00022837"/>
    </source>
</evidence>
<evidence type="ECO:0000256" key="2">
    <source>
        <dbReference type="ARBA" id="ARBA00022692"/>
    </source>
</evidence>
<dbReference type="GO" id="GO:0060429">
    <property type="term" value="P:epithelium development"/>
    <property type="evidence" value="ECO:0007669"/>
    <property type="project" value="UniProtKB-ARBA"/>
</dbReference>
<dbReference type="InterPro" id="IPR020894">
    <property type="entry name" value="Cadherin_CS"/>
</dbReference>
<dbReference type="PANTHER" id="PTHR24026:SF93">
    <property type="entry name" value="CADHERIN-99C"/>
    <property type="match status" value="1"/>
</dbReference>
<evidence type="ECO:0000259" key="10">
    <source>
        <dbReference type="PROSITE" id="PS50268"/>
    </source>
</evidence>
<dbReference type="FunFam" id="2.60.40.60:FF:000211">
    <property type="entry name" value="Dachsous cadherin-related 2"/>
    <property type="match status" value="1"/>
</dbReference>
<feature type="domain" description="Cadherin" evidence="10">
    <location>
        <begin position="1166"/>
        <end position="1278"/>
    </location>
</feature>
<accession>A0A8J2S9Z5</accession>
<dbReference type="PROSITE" id="PS00232">
    <property type="entry name" value="CADHERIN_1"/>
    <property type="match status" value="2"/>
</dbReference>
<keyword evidence="3" id="KW-0677">Repeat</keyword>
<keyword evidence="4 7" id="KW-0106">Calcium</keyword>
<feature type="domain" description="Cadherin" evidence="10">
    <location>
        <begin position="630"/>
        <end position="729"/>
    </location>
</feature>
<dbReference type="FunFam" id="2.60.40.60:FF:000363">
    <property type="entry name" value="Dachsous cadherin-related 1a"/>
    <property type="match status" value="1"/>
</dbReference>
<dbReference type="FunFam" id="2.60.40.60:FF:000315">
    <property type="entry name" value="CaDHerin family"/>
    <property type="match status" value="1"/>
</dbReference>
<feature type="transmembrane region" description="Helical" evidence="8">
    <location>
        <begin position="1402"/>
        <end position="1426"/>
    </location>
</feature>
<feature type="domain" description="Cadherin" evidence="10">
    <location>
        <begin position="153"/>
        <end position="288"/>
    </location>
</feature>
<dbReference type="SMART" id="SM00112">
    <property type="entry name" value="CA"/>
    <property type="match status" value="11"/>
</dbReference>